<organism evidence="8 9">
    <name type="scientific">Halalkalibacter oceani</name>
    <dbReference type="NCBI Taxonomy" id="1653776"/>
    <lineage>
        <taxon>Bacteria</taxon>
        <taxon>Bacillati</taxon>
        <taxon>Bacillota</taxon>
        <taxon>Bacilli</taxon>
        <taxon>Bacillales</taxon>
        <taxon>Bacillaceae</taxon>
        <taxon>Halalkalibacter</taxon>
    </lineage>
</organism>
<dbReference type="Proteomes" id="UP001139179">
    <property type="component" value="Unassembled WGS sequence"/>
</dbReference>
<feature type="transmembrane region" description="Helical" evidence="6">
    <location>
        <begin position="152"/>
        <end position="175"/>
    </location>
</feature>
<feature type="transmembrane region" description="Helical" evidence="6">
    <location>
        <begin position="59"/>
        <end position="81"/>
    </location>
</feature>
<dbReference type="InterPro" id="IPR027022">
    <property type="entry name" value="ABC_permease_BceB-typ"/>
</dbReference>
<evidence type="ECO:0000256" key="3">
    <source>
        <dbReference type="ARBA" id="ARBA00022692"/>
    </source>
</evidence>
<dbReference type="GO" id="GO:0005886">
    <property type="term" value="C:plasma membrane"/>
    <property type="evidence" value="ECO:0007669"/>
    <property type="project" value="UniProtKB-SubCell"/>
</dbReference>
<comment type="subcellular location">
    <subcellularLocation>
        <location evidence="1 6">Cell membrane</location>
        <topology evidence="1 6">Multi-pass membrane protein</topology>
    </subcellularLocation>
</comment>
<keyword evidence="2 6" id="KW-1003">Cell membrane</keyword>
<dbReference type="PANTHER" id="PTHR46795">
    <property type="entry name" value="ABC TRANSPORTER PERMEASE-RELATED-RELATED"/>
    <property type="match status" value="1"/>
</dbReference>
<feature type="transmembrane region" description="Helical" evidence="6">
    <location>
        <begin position="224"/>
        <end position="250"/>
    </location>
</feature>
<dbReference type="GO" id="GO:0055085">
    <property type="term" value="P:transmembrane transport"/>
    <property type="evidence" value="ECO:0007669"/>
    <property type="project" value="UniProtKB-UniRule"/>
</dbReference>
<dbReference type="AlphaFoldDB" id="A0A9X2INU2"/>
<sequence length="623" mass="70107">MTFRKFAFNNVLRNKRLYAAYFLSSMFTVMVFFTFAIFAYHPALSGSEMNSNVQQGMNISAGIIYVFSFFFILYSMSSFLQSRKKEFGLLMLHGMAVRQIRMMVFLENMLIGFFATIGGVGLGLVFAKAILLVAENILVIGDELPFYLPTQAVGLTFVSFIVLFFVISLFVSYVLRTKKLIELIKGAKKSKGEPAANRFLVICAVVLLGAGYGVALLVEGVVVLAAMLPVIIVVTIGTYLLFTQLSVFIIRRLKKNEAMFWHKTNMLLFSDLSFRMKDNARTFFMVAMVSTVAFSAMGTLYSFQSVSTSYTEMRYPNTFAYLESDEGDVEKDIALVETVLAEEKVETDKAQMVLSYYEVAGDQILLARQSDFNRFAELIGEEELELENGQMMVVEFEGMAYDQTEELLGQTVPLATGVHVTATDSIESRALPEVDSYFVVTDHDFSELLPAPVEERSYHVWQAADGDQRILNVAERVYEELPLSSISSGDYEVYQTKRGYAPIMFVGLFIGLVFFVAAGSFLYFRLYMDVAEDKEKFRAIAKMGLSVTELKKVLSRQTALLFFAPIVVALIHGAVALTALSHLFYESLVRESAIVLGSFLVIQIIYFFIVRFFYTKQIQAEIT</sequence>
<accession>A0A9X2INU2</accession>
<keyword evidence="5 6" id="KW-0472">Membrane</keyword>
<dbReference type="RefSeq" id="WP_251224043.1">
    <property type="nucleotide sequence ID" value="NZ_JAMBOL010000013.1"/>
</dbReference>
<feature type="transmembrane region" description="Helical" evidence="6">
    <location>
        <begin position="20"/>
        <end position="39"/>
    </location>
</feature>
<evidence type="ECO:0000256" key="4">
    <source>
        <dbReference type="ARBA" id="ARBA00022989"/>
    </source>
</evidence>
<reference evidence="8" key="1">
    <citation type="submission" date="2022-05" db="EMBL/GenBank/DDBJ databases">
        <title>Comparative Genomics of Spacecraft Associated Microbes.</title>
        <authorList>
            <person name="Tran M.T."/>
            <person name="Wright A."/>
            <person name="Seuylemezian A."/>
            <person name="Eisen J."/>
            <person name="Coil D."/>
        </authorList>
    </citation>
    <scope>NUCLEOTIDE SEQUENCE</scope>
    <source>
        <strain evidence="8">214.1.1</strain>
    </source>
</reference>
<keyword evidence="6" id="KW-0813">Transport</keyword>
<dbReference type="InterPro" id="IPR003838">
    <property type="entry name" value="ABC3_permease_C"/>
</dbReference>
<feature type="transmembrane region" description="Helical" evidence="6">
    <location>
        <begin position="593"/>
        <end position="614"/>
    </location>
</feature>
<feature type="domain" description="ABC3 transporter permease C-terminal" evidence="7">
    <location>
        <begin position="59"/>
        <end position="178"/>
    </location>
</feature>
<proteinExistence type="inferred from homology"/>
<evidence type="ECO:0000313" key="9">
    <source>
        <dbReference type="Proteomes" id="UP001139179"/>
    </source>
</evidence>
<feature type="transmembrane region" description="Helical" evidence="6">
    <location>
        <begin position="102"/>
        <end position="132"/>
    </location>
</feature>
<gene>
    <name evidence="8" type="ORF">M3202_14490</name>
</gene>
<feature type="transmembrane region" description="Helical" evidence="6">
    <location>
        <begin position="196"/>
        <end position="218"/>
    </location>
</feature>
<evidence type="ECO:0000256" key="2">
    <source>
        <dbReference type="ARBA" id="ARBA00022475"/>
    </source>
</evidence>
<dbReference type="EMBL" id="JAMBOL010000013">
    <property type="protein sequence ID" value="MCM3715294.1"/>
    <property type="molecule type" value="Genomic_DNA"/>
</dbReference>
<name>A0A9X2INU2_9BACI</name>
<feature type="transmembrane region" description="Helical" evidence="6">
    <location>
        <begin position="500"/>
        <end position="524"/>
    </location>
</feature>
<keyword evidence="3 6" id="KW-0812">Transmembrane</keyword>
<evidence type="ECO:0000259" key="7">
    <source>
        <dbReference type="Pfam" id="PF02687"/>
    </source>
</evidence>
<keyword evidence="4 6" id="KW-1133">Transmembrane helix</keyword>
<dbReference type="Pfam" id="PF02687">
    <property type="entry name" value="FtsX"/>
    <property type="match status" value="1"/>
</dbReference>
<dbReference type="PIRSF" id="PIRSF018968">
    <property type="entry name" value="ABC_permease_BceB"/>
    <property type="match status" value="1"/>
</dbReference>
<feature type="transmembrane region" description="Helical" evidence="6">
    <location>
        <begin position="283"/>
        <end position="303"/>
    </location>
</feature>
<evidence type="ECO:0000256" key="5">
    <source>
        <dbReference type="ARBA" id="ARBA00023136"/>
    </source>
</evidence>
<feature type="transmembrane region" description="Helical" evidence="6">
    <location>
        <begin position="559"/>
        <end position="581"/>
    </location>
</feature>
<comment type="caution">
    <text evidence="8">The sequence shown here is derived from an EMBL/GenBank/DDBJ whole genome shotgun (WGS) entry which is preliminary data.</text>
</comment>
<evidence type="ECO:0000256" key="1">
    <source>
        <dbReference type="ARBA" id="ARBA00004651"/>
    </source>
</evidence>
<protein>
    <submittedName>
        <fullName evidence="8">ABC transporter permease</fullName>
    </submittedName>
</protein>
<dbReference type="InterPro" id="IPR052536">
    <property type="entry name" value="ABC-4_Integral_Memb_Prot"/>
</dbReference>
<evidence type="ECO:0000313" key="8">
    <source>
        <dbReference type="EMBL" id="MCM3715294.1"/>
    </source>
</evidence>
<comment type="similarity">
    <text evidence="6">Belongs to the ABC-4 integral membrane protein family.</text>
</comment>
<dbReference type="PANTHER" id="PTHR46795:SF2">
    <property type="entry name" value="ABC TRANSPORTER, PERMEASE PROTEIN"/>
    <property type="match status" value="1"/>
</dbReference>
<evidence type="ECO:0000256" key="6">
    <source>
        <dbReference type="PIRNR" id="PIRNR018968"/>
    </source>
</evidence>
<keyword evidence="9" id="KW-1185">Reference proteome</keyword>